<reference evidence="1 2" key="1">
    <citation type="journal article" date="2024" name="J Genomics">
        <title>Draft genome sequencing and assembly of Favolaschia claudopus CIRM-BRFM 2984 isolated from oak limbs.</title>
        <authorList>
            <person name="Navarro D."/>
            <person name="Drula E."/>
            <person name="Chaduli D."/>
            <person name="Cazenave R."/>
            <person name="Ahrendt S."/>
            <person name="Wang J."/>
            <person name="Lipzen A."/>
            <person name="Daum C."/>
            <person name="Barry K."/>
            <person name="Grigoriev I.V."/>
            <person name="Favel A."/>
            <person name="Rosso M.N."/>
            <person name="Martin F."/>
        </authorList>
    </citation>
    <scope>NUCLEOTIDE SEQUENCE [LARGE SCALE GENOMIC DNA]</scope>
    <source>
        <strain evidence="1 2">CIRM-BRFM 2984</strain>
    </source>
</reference>
<dbReference type="EMBL" id="JAWWNJ010000037">
    <property type="protein sequence ID" value="KAK7022347.1"/>
    <property type="molecule type" value="Genomic_DNA"/>
</dbReference>
<evidence type="ECO:0000313" key="2">
    <source>
        <dbReference type="Proteomes" id="UP001362999"/>
    </source>
</evidence>
<dbReference type="InterPro" id="IPR036047">
    <property type="entry name" value="F-box-like_dom_sf"/>
</dbReference>
<dbReference type="AlphaFoldDB" id="A0AAW0B964"/>
<name>A0AAW0B964_9AGAR</name>
<dbReference type="Gene3D" id="3.80.10.10">
    <property type="entry name" value="Ribonuclease Inhibitor"/>
    <property type="match status" value="1"/>
</dbReference>
<gene>
    <name evidence="1" type="ORF">R3P38DRAFT_3539259</name>
</gene>
<dbReference type="Proteomes" id="UP001362999">
    <property type="component" value="Unassembled WGS sequence"/>
</dbReference>
<protein>
    <recommendedName>
        <fullName evidence="3">F-box domain-containing protein</fullName>
    </recommendedName>
</protein>
<evidence type="ECO:0000313" key="1">
    <source>
        <dbReference type="EMBL" id="KAK7022347.1"/>
    </source>
</evidence>
<sequence length="494" mass="55602">MVVLGEEAGEACDLPFAECGKVAGAGDVADERDGMPEQEYKKPTRVVDPETLGVEGHKLPTLAAAEYVSSFRPTSTLADMDNTLSFLRAKIVELDASIEAQRSALQDLEMQRNNALYQLNSKLDPMARLPFEIVSIIFAYCLPESAPPTPNPGMAPMLLAQICRFWRNIALATPGLWTGICIDSVPRREGFNELCKTWYMSARSLPLSLTLHCPFRPPLEALVKQHAHRLQDLNFTLCPCNKTGLPSLRAQGPYSSLKTLTLRFQSCVHRPSQITIFPRLDDIVKMIFEAPQLSHCEPERILASIDTQSNSAAILPYLSLPALERLDISYFDIPPQQLVDFLSRSTPPLISLRMNMPESQPWHLDSLFECLELTPHLTDLELFCIPRANAVDSRIYAFRTFIELMEQTQDVLPNLRNLTLYVRVFAREDYLRLISILICRQTSPTPLQSLRVIFHPNVLKSHVEPDDEVVVALKVLVRNGVRIHVGFADRNFIA</sequence>
<evidence type="ECO:0008006" key="3">
    <source>
        <dbReference type="Google" id="ProtNLM"/>
    </source>
</evidence>
<comment type="caution">
    <text evidence="1">The sequence shown here is derived from an EMBL/GenBank/DDBJ whole genome shotgun (WGS) entry which is preliminary data.</text>
</comment>
<dbReference type="InterPro" id="IPR032675">
    <property type="entry name" value="LRR_dom_sf"/>
</dbReference>
<keyword evidence="2" id="KW-1185">Reference proteome</keyword>
<organism evidence="1 2">
    <name type="scientific">Favolaschia claudopus</name>
    <dbReference type="NCBI Taxonomy" id="2862362"/>
    <lineage>
        <taxon>Eukaryota</taxon>
        <taxon>Fungi</taxon>
        <taxon>Dikarya</taxon>
        <taxon>Basidiomycota</taxon>
        <taxon>Agaricomycotina</taxon>
        <taxon>Agaricomycetes</taxon>
        <taxon>Agaricomycetidae</taxon>
        <taxon>Agaricales</taxon>
        <taxon>Marasmiineae</taxon>
        <taxon>Mycenaceae</taxon>
        <taxon>Favolaschia</taxon>
    </lineage>
</organism>
<proteinExistence type="predicted"/>
<accession>A0AAW0B964</accession>
<dbReference type="SUPFAM" id="SSF81383">
    <property type="entry name" value="F-box domain"/>
    <property type="match status" value="1"/>
</dbReference>